<dbReference type="EMBL" id="MU825397">
    <property type="protein sequence ID" value="KAJ7394047.1"/>
    <property type="molecule type" value="Genomic_DNA"/>
</dbReference>
<dbReference type="PANTHER" id="PTHR33361">
    <property type="entry name" value="GLR0591 PROTEIN"/>
    <property type="match status" value="1"/>
</dbReference>
<dbReference type="Pfam" id="PF05960">
    <property type="entry name" value="DUF885"/>
    <property type="match status" value="1"/>
</dbReference>
<protein>
    <submittedName>
        <fullName evidence="2">Uncharacterized protein</fullName>
    </submittedName>
</protein>
<evidence type="ECO:0000313" key="2">
    <source>
        <dbReference type="EMBL" id="KAJ7394047.1"/>
    </source>
</evidence>
<sequence length="176" mass="20324">MYFNDEKIPKNESNKDAFSKCTSMEQAKIHCPKRYQAMLAWFEYVNTVLSDLEPKTNHMFYFTGKHRSTPSCPVQLAANFNPGTGSQKYKSSNKDCTKPALYRLPFFMENLGPRYNAFSVAAHEARPGHHTQSQREEDQYSKMKTHFNAVFFMAAVFLDRVAAGRFFLGLSHMLFH</sequence>
<gene>
    <name evidence="2" type="ORF">OS493_003720</name>
</gene>
<reference evidence="2" key="1">
    <citation type="submission" date="2023-01" db="EMBL/GenBank/DDBJ databases">
        <title>Genome assembly of the deep-sea coral Lophelia pertusa.</title>
        <authorList>
            <person name="Herrera S."/>
            <person name="Cordes E."/>
        </authorList>
    </citation>
    <scope>NUCLEOTIDE SEQUENCE</scope>
    <source>
        <strain evidence="2">USNM1676648</strain>
        <tissue evidence="2">Polyp</tissue>
    </source>
</reference>
<keyword evidence="3" id="KW-1185">Reference proteome</keyword>
<proteinExistence type="predicted"/>
<dbReference type="InterPro" id="IPR010281">
    <property type="entry name" value="DUF885"/>
</dbReference>
<dbReference type="Proteomes" id="UP001163046">
    <property type="component" value="Unassembled WGS sequence"/>
</dbReference>
<evidence type="ECO:0000256" key="1">
    <source>
        <dbReference type="SAM" id="Phobius"/>
    </source>
</evidence>
<dbReference type="AlphaFoldDB" id="A0A9X0DB43"/>
<keyword evidence="1" id="KW-1133">Transmembrane helix</keyword>
<dbReference type="PANTHER" id="PTHR33361:SF2">
    <property type="entry name" value="DUF885 DOMAIN-CONTAINING PROTEIN"/>
    <property type="match status" value="1"/>
</dbReference>
<accession>A0A9X0DB43</accession>
<dbReference type="OrthoDB" id="5985303at2759"/>
<keyword evidence="1" id="KW-0812">Transmembrane</keyword>
<name>A0A9X0DB43_9CNID</name>
<keyword evidence="1" id="KW-0472">Membrane</keyword>
<feature type="transmembrane region" description="Helical" evidence="1">
    <location>
        <begin position="149"/>
        <end position="168"/>
    </location>
</feature>
<organism evidence="2 3">
    <name type="scientific">Desmophyllum pertusum</name>
    <dbReference type="NCBI Taxonomy" id="174260"/>
    <lineage>
        <taxon>Eukaryota</taxon>
        <taxon>Metazoa</taxon>
        <taxon>Cnidaria</taxon>
        <taxon>Anthozoa</taxon>
        <taxon>Hexacorallia</taxon>
        <taxon>Scleractinia</taxon>
        <taxon>Caryophylliina</taxon>
        <taxon>Caryophylliidae</taxon>
        <taxon>Desmophyllum</taxon>
    </lineage>
</organism>
<evidence type="ECO:0000313" key="3">
    <source>
        <dbReference type="Proteomes" id="UP001163046"/>
    </source>
</evidence>
<comment type="caution">
    <text evidence="2">The sequence shown here is derived from an EMBL/GenBank/DDBJ whole genome shotgun (WGS) entry which is preliminary data.</text>
</comment>